<accession>A0A1T4R1S3</accession>
<dbReference type="NCBIfam" id="TIGR02847">
    <property type="entry name" value="CyoD"/>
    <property type="match status" value="1"/>
</dbReference>
<dbReference type="GO" id="GO:0009486">
    <property type="term" value="F:cytochrome bo3 ubiquinol oxidase activity"/>
    <property type="evidence" value="ECO:0007669"/>
    <property type="project" value="InterPro"/>
</dbReference>
<name>A0A1T4R1S3_9GAMM</name>
<evidence type="ECO:0000256" key="1">
    <source>
        <dbReference type="ARBA" id="ARBA00004651"/>
    </source>
</evidence>
<evidence type="ECO:0000256" key="12">
    <source>
        <dbReference type="ARBA" id="ARBA00025694"/>
    </source>
</evidence>
<dbReference type="InterPro" id="IPR014210">
    <property type="entry name" value="Cyt_o_ubiqinol_oxidase_su4"/>
</dbReference>
<dbReference type="GO" id="GO:0009319">
    <property type="term" value="C:cytochrome o ubiquinol oxidase complex"/>
    <property type="evidence" value="ECO:0007669"/>
    <property type="project" value="TreeGrafter"/>
</dbReference>
<keyword evidence="7 18" id="KW-0812">Transmembrane</keyword>
<organism evidence="19 20">
    <name type="scientific">Photobacterium toruni</name>
    <dbReference type="NCBI Taxonomy" id="1935446"/>
    <lineage>
        <taxon>Bacteria</taxon>
        <taxon>Pseudomonadati</taxon>
        <taxon>Pseudomonadota</taxon>
        <taxon>Gammaproteobacteria</taxon>
        <taxon>Vibrionales</taxon>
        <taxon>Vibrionaceae</taxon>
        <taxon>Photobacterium</taxon>
    </lineage>
</organism>
<evidence type="ECO:0000256" key="17">
    <source>
        <dbReference type="SAM" id="MobiDB-lite"/>
    </source>
</evidence>
<evidence type="ECO:0000256" key="11">
    <source>
        <dbReference type="ARBA" id="ARBA00023136"/>
    </source>
</evidence>
<dbReference type="PANTHER" id="PTHR36835:SF1">
    <property type="entry name" value="CYTOCHROME BO(3) UBIQUINOL OXIDASE SUBUNIT 4"/>
    <property type="match status" value="1"/>
</dbReference>
<keyword evidence="8" id="KW-0249">Electron transport</keyword>
<feature type="compositionally biased region" description="Polar residues" evidence="17">
    <location>
        <begin position="1"/>
        <end position="14"/>
    </location>
</feature>
<proteinExistence type="inferred from homology"/>
<keyword evidence="11 18" id="KW-0472">Membrane</keyword>
<feature type="transmembrane region" description="Helical" evidence="18">
    <location>
        <begin position="92"/>
        <end position="111"/>
    </location>
</feature>
<evidence type="ECO:0000256" key="2">
    <source>
        <dbReference type="ARBA" id="ARBA00008079"/>
    </source>
</evidence>
<dbReference type="EMBL" id="FUWP01000004">
    <property type="protein sequence ID" value="SKA09954.1"/>
    <property type="molecule type" value="Genomic_DNA"/>
</dbReference>
<dbReference type="GO" id="GO:0005886">
    <property type="term" value="C:plasma membrane"/>
    <property type="evidence" value="ECO:0007669"/>
    <property type="project" value="UniProtKB-SubCell"/>
</dbReference>
<dbReference type="RefSeq" id="WP_080174047.1">
    <property type="nucleotide sequence ID" value="NZ_AP024855.1"/>
</dbReference>
<evidence type="ECO:0000256" key="4">
    <source>
        <dbReference type="ARBA" id="ARBA00014689"/>
    </source>
</evidence>
<evidence type="ECO:0000256" key="13">
    <source>
        <dbReference type="ARBA" id="ARBA00030071"/>
    </source>
</evidence>
<comment type="subcellular location">
    <subcellularLocation>
        <location evidence="1">Cell membrane</location>
        <topology evidence="1">Multi-pass membrane protein</topology>
    </subcellularLocation>
</comment>
<evidence type="ECO:0000256" key="15">
    <source>
        <dbReference type="ARBA" id="ARBA00031887"/>
    </source>
</evidence>
<dbReference type="Pfam" id="PF03626">
    <property type="entry name" value="COX4_pro"/>
    <property type="match status" value="1"/>
</dbReference>
<comment type="subunit">
    <text evidence="3">Heterooctamer of two A chains, two B chains, two C chains and two D chains.</text>
</comment>
<evidence type="ECO:0000313" key="19">
    <source>
        <dbReference type="EMBL" id="SKA09954.1"/>
    </source>
</evidence>
<feature type="transmembrane region" description="Helical" evidence="18">
    <location>
        <begin position="57"/>
        <end position="80"/>
    </location>
</feature>
<dbReference type="GO" id="GO:0019646">
    <property type="term" value="P:aerobic electron transport chain"/>
    <property type="evidence" value="ECO:0007669"/>
    <property type="project" value="TreeGrafter"/>
</dbReference>
<reference evidence="19 20" key="1">
    <citation type="submission" date="2017-02" db="EMBL/GenBank/DDBJ databases">
        <authorList>
            <person name="Peterson S.W."/>
        </authorList>
    </citation>
    <scope>NUCLEOTIDE SEQUENCE [LARGE SCALE GENOMIC DNA]</scope>
    <source>
        <strain evidence="19 20">CECT 9189</strain>
    </source>
</reference>
<dbReference type="PANTHER" id="PTHR36835">
    <property type="entry name" value="CYTOCHROME BO(3) UBIQUINOL OXIDASE SUBUNIT 4"/>
    <property type="match status" value="1"/>
</dbReference>
<keyword evidence="5" id="KW-0813">Transport</keyword>
<protein>
    <recommendedName>
        <fullName evidence="4">Cytochrome bo(3) ubiquinol oxidase subunit 4</fullName>
    </recommendedName>
    <alternativeName>
        <fullName evidence="16">Cytochrome o ubiquinol oxidase subunit 4</fullName>
    </alternativeName>
    <alternativeName>
        <fullName evidence="13">Oxidase bo(3) subunit 4</fullName>
    </alternativeName>
    <alternativeName>
        <fullName evidence="14">Ubiquinol oxidase polypeptide IV</fullName>
    </alternativeName>
    <alternativeName>
        <fullName evidence="15">Ubiquinol oxidase subunit 4</fullName>
    </alternativeName>
</protein>
<evidence type="ECO:0000256" key="8">
    <source>
        <dbReference type="ARBA" id="ARBA00022982"/>
    </source>
</evidence>
<dbReference type="GO" id="GO:0015990">
    <property type="term" value="P:electron transport coupled proton transport"/>
    <property type="evidence" value="ECO:0007669"/>
    <property type="project" value="InterPro"/>
</dbReference>
<comment type="function">
    <text evidence="12">Cytochrome bo(3) ubiquinol terminal oxidase is the component of the aerobic respiratory chain of E.coli that predominates when cells are grown at high aeration. Has proton pump activity across the membrane in addition to electron transfer, pumping 2 protons/electron.</text>
</comment>
<keyword evidence="9 18" id="KW-1133">Transmembrane helix</keyword>
<keyword evidence="6" id="KW-1003">Cell membrane</keyword>
<evidence type="ECO:0000256" key="9">
    <source>
        <dbReference type="ARBA" id="ARBA00022989"/>
    </source>
</evidence>
<evidence type="ECO:0000256" key="3">
    <source>
        <dbReference type="ARBA" id="ARBA00011700"/>
    </source>
</evidence>
<evidence type="ECO:0000256" key="14">
    <source>
        <dbReference type="ARBA" id="ARBA00030211"/>
    </source>
</evidence>
<evidence type="ECO:0000256" key="18">
    <source>
        <dbReference type="SAM" id="Phobius"/>
    </source>
</evidence>
<evidence type="ECO:0000256" key="7">
    <source>
        <dbReference type="ARBA" id="ARBA00022692"/>
    </source>
</evidence>
<feature type="region of interest" description="Disordered" evidence="17">
    <location>
        <begin position="1"/>
        <end position="21"/>
    </location>
</feature>
<dbReference type="GO" id="GO:0015078">
    <property type="term" value="F:proton transmembrane transporter activity"/>
    <property type="evidence" value="ECO:0007669"/>
    <property type="project" value="TreeGrafter"/>
</dbReference>
<evidence type="ECO:0000256" key="6">
    <source>
        <dbReference type="ARBA" id="ARBA00022475"/>
    </source>
</evidence>
<dbReference type="InterPro" id="IPR050968">
    <property type="entry name" value="Cytochrome_c_oxidase_bac_sub4"/>
</dbReference>
<dbReference type="Proteomes" id="UP000191116">
    <property type="component" value="Unassembled WGS sequence"/>
</dbReference>
<evidence type="ECO:0000256" key="10">
    <source>
        <dbReference type="ARBA" id="ARBA00023002"/>
    </source>
</evidence>
<evidence type="ECO:0000313" key="20">
    <source>
        <dbReference type="Proteomes" id="UP000191116"/>
    </source>
</evidence>
<keyword evidence="10" id="KW-0560">Oxidoreductase</keyword>
<dbReference type="InterPro" id="IPR005171">
    <property type="entry name" value="Cyt_c_oxidase_su4_prok"/>
</dbReference>
<gene>
    <name evidence="19" type="primary">cyoD</name>
    <name evidence="19" type="ORF">CZ814_01160</name>
</gene>
<dbReference type="AlphaFoldDB" id="A0A1T4R1S3"/>
<evidence type="ECO:0000256" key="5">
    <source>
        <dbReference type="ARBA" id="ARBA00022448"/>
    </source>
</evidence>
<sequence length="122" mass="13348">MNNSTNQHSTNQHTIGHGQGGQAHGSVKEYVRGLIFSIILTIVPFAMVMAGVGSTQFIIGVIMVFAVAQILVQLVFFLHMNTSSEQMWNTSSAVFVVVIVAIILIGSLWIMDHLNHNMLMGH</sequence>
<feature type="transmembrane region" description="Helical" evidence="18">
    <location>
        <begin position="30"/>
        <end position="50"/>
    </location>
</feature>
<evidence type="ECO:0000256" key="16">
    <source>
        <dbReference type="ARBA" id="ARBA00032185"/>
    </source>
</evidence>
<comment type="similarity">
    <text evidence="2">Belongs to the cytochrome c oxidase bacterial subunit 4 family.</text>
</comment>
<dbReference type="OrthoDB" id="2375888at2"/>